<dbReference type="Proteomes" id="UP001232536">
    <property type="component" value="Unassembled WGS sequence"/>
</dbReference>
<proteinExistence type="predicted"/>
<dbReference type="RefSeq" id="WP_304602158.1">
    <property type="nucleotide sequence ID" value="NZ_JAUQYO010000001.1"/>
</dbReference>
<organism evidence="1 2">
    <name type="scientific">Actinotalea lenta</name>
    <dbReference type="NCBI Taxonomy" id="3064654"/>
    <lineage>
        <taxon>Bacteria</taxon>
        <taxon>Bacillati</taxon>
        <taxon>Actinomycetota</taxon>
        <taxon>Actinomycetes</taxon>
        <taxon>Micrococcales</taxon>
        <taxon>Cellulomonadaceae</taxon>
        <taxon>Actinotalea</taxon>
    </lineage>
</organism>
<accession>A0ABT9DDI7</accession>
<keyword evidence="2" id="KW-1185">Reference proteome</keyword>
<protein>
    <submittedName>
        <fullName evidence="1">Uncharacterized protein</fullName>
    </submittedName>
</protein>
<comment type="caution">
    <text evidence="1">The sequence shown here is derived from an EMBL/GenBank/DDBJ whole genome shotgun (WGS) entry which is preliminary data.</text>
</comment>
<sequence>MLVRDQGTRALLFVVDQKTTPLRIEATQHSLWIEAADTGRPVVDAPEAHLEILNDEAIQFVGAARLRGERDLRAVRVTLELPSR</sequence>
<evidence type="ECO:0000313" key="2">
    <source>
        <dbReference type="Proteomes" id="UP001232536"/>
    </source>
</evidence>
<name>A0ABT9DDI7_9CELL</name>
<evidence type="ECO:0000313" key="1">
    <source>
        <dbReference type="EMBL" id="MDO8108459.1"/>
    </source>
</evidence>
<gene>
    <name evidence="1" type="ORF">Q6348_14775</name>
</gene>
<reference evidence="1 2" key="1">
    <citation type="submission" date="2023-07" db="EMBL/GenBank/DDBJ databases">
        <title>Description of novel actinomycetes strains, isolated from tidal flat sediment.</title>
        <authorList>
            <person name="Lu C."/>
        </authorList>
    </citation>
    <scope>NUCLEOTIDE SEQUENCE [LARGE SCALE GENOMIC DNA]</scope>
    <source>
        <strain evidence="1 2">SYSU T00b441</strain>
    </source>
</reference>
<dbReference type="EMBL" id="JAUQYP010000002">
    <property type="protein sequence ID" value="MDO8108459.1"/>
    <property type="molecule type" value="Genomic_DNA"/>
</dbReference>